<accession>A0ABU5L9D1</accession>
<dbReference type="Proteomes" id="UP001293791">
    <property type="component" value="Unassembled WGS sequence"/>
</dbReference>
<organism evidence="1 2">
    <name type="scientific">Candidatus Cyrtobacter comes</name>
    <dbReference type="NCBI Taxonomy" id="675776"/>
    <lineage>
        <taxon>Bacteria</taxon>
        <taxon>Pseudomonadati</taxon>
        <taxon>Pseudomonadota</taxon>
        <taxon>Alphaproteobacteria</taxon>
        <taxon>Rickettsiales</taxon>
        <taxon>Candidatus Midichloriaceae</taxon>
        <taxon>Candidatus Cyrtobacter</taxon>
    </lineage>
</organism>
<sequence length="59" mass="7020">MKKLSWLKQDEIKNLKELLFNQCSTVRIHKILDLAIAFKNEKMISVQSYKRDLDSIKII</sequence>
<name>A0ABU5L9D1_9RICK</name>
<protein>
    <submittedName>
        <fullName evidence="1">Uncharacterized protein</fullName>
    </submittedName>
</protein>
<evidence type="ECO:0000313" key="1">
    <source>
        <dbReference type="EMBL" id="MDZ5762734.1"/>
    </source>
</evidence>
<gene>
    <name evidence="1" type="ORF">Cyrtocomes_01128</name>
</gene>
<proteinExistence type="predicted"/>
<comment type="caution">
    <text evidence="1">The sequence shown here is derived from an EMBL/GenBank/DDBJ whole genome shotgun (WGS) entry which is preliminary data.</text>
</comment>
<dbReference type="EMBL" id="JARGYT010000098">
    <property type="protein sequence ID" value="MDZ5762734.1"/>
    <property type="molecule type" value="Genomic_DNA"/>
</dbReference>
<reference evidence="1 2" key="1">
    <citation type="submission" date="2023-02" db="EMBL/GenBank/DDBJ databases">
        <title>Host association and intracellularity evolved multiple times independently in the Rickettsiales.</title>
        <authorList>
            <person name="Castelli M."/>
            <person name="Nardi T."/>
            <person name="Gammuto L."/>
            <person name="Bellinzona G."/>
            <person name="Sabaneyeva E."/>
            <person name="Potekhin A."/>
            <person name="Serra V."/>
            <person name="Petroni G."/>
            <person name="Sassera D."/>
        </authorList>
    </citation>
    <scope>NUCLEOTIDE SEQUENCE [LARGE SCALE GENOMIC DNA]</scope>
    <source>
        <strain evidence="1 2">BOD18</strain>
    </source>
</reference>
<keyword evidence="2" id="KW-1185">Reference proteome</keyword>
<evidence type="ECO:0000313" key="2">
    <source>
        <dbReference type="Proteomes" id="UP001293791"/>
    </source>
</evidence>